<dbReference type="InterPro" id="IPR001584">
    <property type="entry name" value="Integrase_cat-core"/>
</dbReference>
<dbReference type="PANTHER" id="PTHR37984:SF5">
    <property type="entry name" value="PROTEIN NYNRIN-LIKE"/>
    <property type="match status" value="1"/>
</dbReference>
<proteinExistence type="predicted"/>
<dbReference type="GO" id="GO:0003723">
    <property type="term" value="F:RNA binding"/>
    <property type="evidence" value="ECO:0007669"/>
    <property type="project" value="UniProtKB-KW"/>
</dbReference>
<dbReference type="InterPro" id="IPR036397">
    <property type="entry name" value="RNaseH_sf"/>
</dbReference>
<feature type="domain" description="Integrase catalytic" evidence="2">
    <location>
        <begin position="1"/>
        <end position="114"/>
    </location>
</feature>
<dbReference type="EMBL" id="AVOT02002447">
    <property type="protein sequence ID" value="MBW0470389.1"/>
    <property type="molecule type" value="Genomic_DNA"/>
</dbReference>
<dbReference type="GO" id="GO:0015074">
    <property type="term" value="P:DNA integration"/>
    <property type="evidence" value="ECO:0007669"/>
    <property type="project" value="InterPro"/>
</dbReference>
<evidence type="ECO:0000313" key="4">
    <source>
        <dbReference type="Proteomes" id="UP000765509"/>
    </source>
</evidence>
<dbReference type="PROSITE" id="PS50994">
    <property type="entry name" value="INTEGRASE"/>
    <property type="match status" value="1"/>
</dbReference>
<dbReference type="InterPro" id="IPR012337">
    <property type="entry name" value="RNaseH-like_sf"/>
</dbReference>
<dbReference type="GO" id="GO:0005634">
    <property type="term" value="C:nucleus"/>
    <property type="evidence" value="ECO:0007669"/>
    <property type="project" value="UniProtKB-ARBA"/>
</dbReference>
<keyword evidence="4" id="KW-1185">Reference proteome</keyword>
<dbReference type="PANTHER" id="PTHR37984">
    <property type="entry name" value="PROTEIN CBG26694"/>
    <property type="match status" value="1"/>
</dbReference>
<accession>A0A9Q3BRZ0</accession>
<evidence type="ECO:0000259" key="2">
    <source>
        <dbReference type="PROSITE" id="PS50994"/>
    </source>
</evidence>
<reference evidence="3" key="1">
    <citation type="submission" date="2021-03" db="EMBL/GenBank/DDBJ databases">
        <title>Draft genome sequence of rust myrtle Austropuccinia psidii MF-1, a brazilian biotype.</title>
        <authorList>
            <person name="Quecine M.C."/>
            <person name="Pachon D.M.R."/>
            <person name="Bonatelli M.L."/>
            <person name="Correr F.H."/>
            <person name="Franceschini L.M."/>
            <person name="Leite T.F."/>
            <person name="Margarido G.R.A."/>
            <person name="Almeida C.A."/>
            <person name="Ferrarezi J.A."/>
            <person name="Labate C.A."/>
        </authorList>
    </citation>
    <scope>NUCLEOTIDE SEQUENCE</scope>
    <source>
        <strain evidence="3">MF-1</strain>
    </source>
</reference>
<sequence>MLLPCHEDDTAMDTAIMIWIGVISHTGLLQNIISDREPKFTSALWKNHHNIFGAKVSLSIDYHPQNDDLAERMFQTLEDMSRIFHVYGLEFKEYNGFTHDWCNLIPALELKYKT</sequence>
<organism evidence="3 4">
    <name type="scientific">Austropuccinia psidii MF-1</name>
    <dbReference type="NCBI Taxonomy" id="1389203"/>
    <lineage>
        <taxon>Eukaryota</taxon>
        <taxon>Fungi</taxon>
        <taxon>Dikarya</taxon>
        <taxon>Basidiomycota</taxon>
        <taxon>Pucciniomycotina</taxon>
        <taxon>Pucciniomycetes</taxon>
        <taxon>Pucciniales</taxon>
        <taxon>Sphaerophragmiaceae</taxon>
        <taxon>Austropuccinia</taxon>
    </lineage>
</organism>
<dbReference type="Gene3D" id="3.30.420.10">
    <property type="entry name" value="Ribonuclease H-like superfamily/Ribonuclease H"/>
    <property type="match status" value="1"/>
</dbReference>
<gene>
    <name evidence="3" type="ORF">O181_010104</name>
</gene>
<evidence type="ECO:0000313" key="3">
    <source>
        <dbReference type="EMBL" id="MBW0470389.1"/>
    </source>
</evidence>
<comment type="caution">
    <text evidence="3">The sequence shown here is derived from an EMBL/GenBank/DDBJ whole genome shotgun (WGS) entry which is preliminary data.</text>
</comment>
<dbReference type="InterPro" id="IPR050951">
    <property type="entry name" value="Retrovirus_Pol_polyprotein"/>
</dbReference>
<evidence type="ECO:0000256" key="1">
    <source>
        <dbReference type="ARBA" id="ARBA00022884"/>
    </source>
</evidence>
<dbReference type="AlphaFoldDB" id="A0A9Q3BRZ0"/>
<name>A0A9Q3BRZ0_9BASI</name>
<dbReference type="Proteomes" id="UP000765509">
    <property type="component" value="Unassembled WGS sequence"/>
</dbReference>
<protein>
    <recommendedName>
        <fullName evidence="2">Integrase catalytic domain-containing protein</fullName>
    </recommendedName>
</protein>
<keyword evidence="1" id="KW-0694">RNA-binding</keyword>
<dbReference type="SUPFAM" id="SSF53098">
    <property type="entry name" value="Ribonuclease H-like"/>
    <property type="match status" value="1"/>
</dbReference>